<feature type="compositionally biased region" description="Polar residues" evidence="17">
    <location>
        <begin position="371"/>
        <end position="382"/>
    </location>
</feature>
<keyword evidence="4" id="KW-0597">Phosphoprotein</keyword>
<comment type="similarity">
    <text evidence="2">Belongs to the type II cytokine receptor family.</text>
</comment>
<dbReference type="GO" id="GO:0009615">
    <property type="term" value="P:response to virus"/>
    <property type="evidence" value="ECO:0007669"/>
    <property type="project" value="UniProtKB-ARBA"/>
</dbReference>
<keyword evidence="12" id="KW-0325">Glycoprotein</keyword>
<evidence type="ECO:0000256" key="14">
    <source>
        <dbReference type="ARBA" id="ARBA00063248"/>
    </source>
</evidence>
<comment type="subunit">
    <text evidence="14">Monomer. Heterodimer with IFNGR2, to form the IFNG receptor complex. Interacts with JAK1. Interacts (when phosphorylated) with STAT1. Interacts with SOCS1.</text>
</comment>
<evidence type="ECO:0000256" key="1">
    <source>
        <dbReference type="ARBA" id="ARBA00004251"/>
    </source>
</evidence>
<evidence type="ECO:0000256" key="15">
    <source>
        <dbReference type="ARBA" id="ARBA00069555"/>
    </source>
</evidence>
<dbReference type="PANTHER" id="PTHR20859">
    <property type="entry name" value="INTERFERON/INTERLEUKIN RECEPTOR"/>
    <property type="match status" value="1"/>
</dbReference>
<dbReference type="AlphaFoldDB" id="L9L2U9"/>
<dbReference type="FunFam" id="2.60.40.10:FF:001425">
    <property type="entry name" value="Interferon gamma receptor 1"/>
    <property type="match status" value="1"/>
</dbReference>
<name>L9L2U9_TUPCH</name>
<proteinExistence type="inferred from homology"/>
<gene>
    <name evidence="21" type="ORF">TREES_T100016734</name>
</gene>
<feature type="region of interest" description="Disordered" evidence="17">
    <location>
        <begin position="345"/>
        <end position="411"/>
    </location>
</feature>
<dbReference type="PANTHER" id="PTHR20859:SF5">
    <property type="entry name" value="INTERFERON GAMMA RECEPTOR 1"/>
    <property type="match status" value="1"/>
</dbReference>
<organism evidence="21 22">
    <name type="scientific">Tupaia chinensis</name>
    <name type="common">Chinese tree shrew</name>
    <name type="synonym">Tupaia belangeri chinensis</name>
    <dbReference type="NCBI Taxonomy" id="246437"/>
    <lineage>
        <taxon>Eukaryota</taxon>
        <taxon>Metazoa</taxon>
        <taxon>Chordata</taxon>
        <taxon>Craniata</taxon>
        <taxon>Vertebrata</taxon>
        <taxon>Euteleostomi</taxon>
        <taxon>Mammalia</taxon>
        <taxon>Eutheria</taxon>
        <taxon>Euarchontoglires</taxon>
        <taxon>Scandentia</taxon>
        <taxon>Tupaiidae</taxon>
        <taxon>Tupaia</taxon>
    </lineage>
</organism>
<keyword evidence="9 18" id="KW-0472">Membrane</keyword>
<evidence type="ECO:0000256" key="7">
    <source>
        <dbReference type="ARBA" id="ARBA00022843"/>
    </source>
</evidence>
<dbReference type="InterPro" id="IPR003961">
    <property type="entry name" value="FN3_dom"/>
</dbReference>
<dbReference type="SUPFAM" id="SSF49265">
    <property type="entry name" value="Fibronectin type III"/>
    <property type="match status" value="2"/>
</dbReference>
<dbReference type="PRINTS" id="PR01777">
    <property type="entry name" value="INTERFERONGR"/>
</dbReference>
<evidence type="ECO:0000256" key="12">
    <source>
        <dbReference type="ARBA" id="ARBA00023180"/>
    </source>
</evidence>
<feature type="transmembrane region" description="Helical" evidence="18">
    <location>
        <begin position="224"/>
        <end position="245"/>
    </location>
</feature>
<dbReference type="FunCoup" id="L9L2U9">
    <property type="interactions" value="752"/>
</dbReference>
<evidence type="ECO:0000256" key="6">
    <source>
        <dbReference type="ARBA" id="ARBA00022729"/>
    </source>
</evidence>
<evidence type="ECO:0000256" key="5">
    <source>
        <dbReference type="ARBA" id="ARBA00022692"/>
    </source>
</evidence>
<dbReference type="Pfam" id="PF20634">
    <property type="entry name" value="IFNGR1_transm"/>
    <property type="match status" value="1"/>
</dbReference>
<accession>L9L2U9</accession>
<dbReference type="GO" id="GO:0005886">
    <property type="term" value="C:plasma membrane"/>
    <property type="evidence" value="ECO:0007669"/>
    <property type="project" value="UniProtKB-SubCell"/>
</dbReference>
<evidence type="ECO:0000313" key="22">
    <source>
        <dbReference type="Proteomes" id="UP000011518"/>
    </source>
</evidence>
<evidence type="ECO:0000256" key="4">
    <source>
        <dbReference type="ARBA" id="ARBA00022553"/>
    </source>
</evidence>
<evidence type="ECO:0000259" key="19">
    <source>
        <dbReference type="Pfam" id="PF01108"/>
    </source>
</evidence>
<dbReference type="Pfam" id="PF01108">
    <property type="entry name" value="Tissue_fac"/>
    <property type="match status" value="1"/>
</dbReference>
<dbReference type="EMBL" id="KB320530">
    <property type="protein sequence ID" value="ELW69480.1"/>
    <property type="molecule type" value="Genomic_DNA"/>
</dbReference>
<keyword evidence="5 18" id="KW-0812">Transmembrane</keyword>
<sequence length="458" mass="51166">MERFVSMPIPTNVMIEAYNLNPVLYWDYQSMPETPVFTVQVKNYGDPSWVDACVNISHHYCSLFYHLDDPSYSIWAQVKARVGQKESAFAKSEGFILCQHGKVGPPKLSVRRREDYITIDIFHPLIIINGKELGTINDDENTCYTFKYDVSVRMNGSEIEARTHRQTEDSNCNETLCQLSVPVSSLSAQYCVSAIGVSNTWGVKTEQSEEVCITIFDNSIKDSIWIPVAAAFAFFLIFFLTFVCCRIKKISPFKRKNIMLPKSLLSVVRSATSETKPESKYVSLITSYQPVVPENEAVICEEQLSPATNSGMHTECNPGKAEHREELASETEVVIIEEKVSNLASSSLVNPEDRQNSFQSSSNQSEPCTVALNSYHSRNGSDSGLVESDGFLSDSEFSPNNKTEIKKEEQEAVMPRIAPTSFGYDKPHVLVDLLVEGGGKESLIGYRPTADSKDLSED</sequence>
<keyword evidence="7" id="KW-0832">Ubl conjugation</keyword>
<dbReference type="InterPro" id="IPR008355">
    <property type="entry name" value="Interferon_gamma_rcpt_asu"/>
</dbReference>
<dbReference type="InterPro" id="IPR036116">
    <property type="entry name" value="FN3_sf"/>
</dbReference>
<dbReference type="GO" id="GO:0004896">
    <property type="term" value="F:cytokine receptor activity"/>
    <property type="evidence" value="ECO:0007669"/>
    <property type="project" value="InterPro"/>
</dbReference>
<dbReference type="GO" id="GO:0060333">
    <property type="term" value="P:type II interferon-mediated signaling pathway"/>
    <property type="evidence" value="ECO:0007669"/>
    <property type="project" value="InterPro"/>
</dbReference>
<protein>
    <recommendedName>
        <fullName evidence="15">Interferon gamma receptor 1</fullName>
    </recommendedName>
    <alternativeName>
        <fullName evidence="16">Interferon gamma receptor alpha-chain</fullName>
    </alternativeName>
</protein>
<dbReference type="Pfam" id="PF07140">
    <property type="entry name" value="IFNGR1_D2"/>
    <property type="match status" value="1"/>
</dbReference>
<evidence type="ECO:0000256" key="3">
    <source>
        <dbReference type="ARBA" id="ARBA00022475"/>
    </source>
</evidence>
<keyword evidence="8 18" id="KW-1133">Transmembrane helix</keyword>
<dbReference type="Proteomes" id="UP000011518">
    <property type="component" value="Unassembled WGS sequence"/>
</dbReference>
<evidence type="ECO:0000256" key="8">
    <source>
        <dbReference type="ARBA" id="ARBA00022989"/>
    </source>
</evidence>
<keyword evidence="10" id="KW-1015">Disulfide bond</keyword>
<dbReference type="GO" id="GO:0019955">
    <property type="term" value="F:cytokine binding"/>
    <property type="evidence" value="ECO:0007669"/>
    <property type="project" value="InterPro"/>
</dbReference>
<feature type="compositionally biased region" description="Low complexity" evidence="17">
    <location>
        <begin position="356"/>
        <end position="365"/>
    </location>
</feature>
<reference evidence="22" key="1">
    <citation type="submission" date="2012-07" db="EMBL/GenBank/DDBJ databases">
        <title>Genome of the Chinese tree shrew, a rising model animal genetically related to primates.</title>
        <authorList>
            <person name="Zhang G."/>
            <person name="Fan Y."/>
            <person name="Yao Y."/>
            <person name="Huang Z."/>
        </authorList>
    </citation>
    <scope>NUCLEOTIDE SEQUENCE [LARGE SCALE GENOMIC DNA]</scope>
</reference>
<keyword evidence="3" id="KW-1003">Cell membrane</keyword>
<comment type="subcellular location">
    <subcellularLocation>
        <location evidence="1">Cell membrane</location>
        <topology evidence="1">Single-pass type I membrane protein</topology>
    </subcellularLocation>
</comment>
<dbReference type="STRING" id="246437.L9L2U9"/>
<dbReference type="FunFam" id="2.60.40.10:FF:001244">
    <property type="entry name" value="Interferon gamma receptor 1"/>
    <property type="match status" value="1"/>
</dbReference>
<reference evidence="22" key="2">
    <citation type="journal article" date="2013" name="Nat. Commun.">
        <title>Genome of the Chinese tree shrew.</title>
        <authorList>
            <person name="Fan Y."/>
            <person name="Huang Z.Y."/>
            <person name="Cao C.C."/>
            <person name="Chen C.S."/>
            <person name="Chen Y.X."/>
            <person name="Fan D.D."/>
            <person name="He J."/>
            <person name="Hou H.L."/>
            <person name="Hu L."/>
            <person name="Hu X.T."/>
            <person name="Jiang X.T."/>
            <person name="Lai R."/>
            <person name="Lang Y.S."/>
            <person name="Liang B."/>
            <person name="Liao S.G."/>
            <person name="Mu D."/>
            <person name="Ma Y.Y."/>
            <person name="Niu Y.Y."/>
            <person name="Sun X.Q."/>
            <person name="Xia J.Q."/>
            <person name="Xiao J."/>
            <person name="Xiong Z.Q."/>
            <person name="Xu L."/>
            <person name="Yang L."/>
            <person name="Zhang Y."/>
            <person name="Zhao W."/>
            <person name="Zhao X.D."/>
            <person name="Zheng Y.T."/>
            <person name="Zhou J.M."/>
            <person name="Zhu Y.B."/>
            <person name="Zhang G.J."/>
            <person name="Wang J."/>
            <person name="Yao Y.G."/>
        </authorList>
    </citation>
    <scope>NUCLEOTIDE SEQUENCE [LARGE SCALE GENOMIC DNA]</scope>
</reference>
<keyword evidence="13" id="KW-0393">Immunoglobulin domain</keyword>
<dbReference type="InterPro" id="IPR050650">
    <property type="entry name" value="Type-II_Cytokine-TF_Rcpt"/>
</dbReference>
<keyword evidence="6" id="KW-0732">Signal</keyword>
<dbReference type="Gene3D" id="2.60.40.10">
    <property type="entry name" value="Immunoglobulins"/>
    <property type="match status" value="2"/>
</dbReference>
<evidence type="ECO:0000256" key="13">
    <source>
        <dbReference type="ARBA" id="ARBA00023319"/>
    </source>
</evidence>
<keyword evidence="22" id="KW-1185">Reference proteome</keyword>
<evidence type="ECO:0000256" key="17">
    <source>
        <dbReference type="SAM" id="MobiDB-lite"/>
    </source>
</evidence>
<evidence type="ECO:0000256" key="11">
    <source>
        <dbReference type="ARBA" id="ARBA00023170"/>
    </source>
</evidence>
<keyword evidence="11 21" id="KW-0675">Receptor</keyword>
<evidence type="ECO:0000259" key="20">
    <source>
        <dbReference type="Pfam" id="PF07140"/>
    </source>
</evidence>
<evidence type="ECO:0000256" key="18">
    <source>
        <dbReference type="SAM" id="Phobius"/>
    </source>
</evidence>
<evidence type="ECO:0000256" key="2">
    <source>
        <dbReference type="ARBA" id="ARBA00005399"/>
    </source>
</evidence>
<evidence type="ECO:0000256" key="9">
    <source>
        <dbReference type="ARBA" id="ARBA00023136"/>
    </source>
</evidence>
<feature type="domain" description="Interferon gamma receptor D2" evidence="20">
    <location>
        <begin position="108"/>
        <end position="216"/>
    </location>
</feature>
<evidence type="ECO:0000313" key="21">
    <source>
        <dbReference type="EMBL" id="ELW69480.1"/>
    </source>
</evidence>
<dbReference type="eggNOG" id="ENOG502RXGW">
    <property type="taxonomic scope" value="Eukaryota"/>
</dbReference>
<dbReference type="InterPro" id="IPR021126">
    <property type="entry name" value="IFN_gamma_rc_D2_pox/mammal"/>
</dbReference>
<evidence type="ECO:0000256" key="16">
    <source>
        <dbReference type="ARBA" id="ARBA00082025"/>
    </source>
</evidence>
<feature type="domain" description="Fibronectin type-III" evidence="19">
    <location>
        <begin position="5"/>
        <end position="88"/>
    </location>
</feature>
<dbReference type="InParanoid" id="L9L2U9"/>
<dbReference type="InterPro" id="IPR013783">
    <property type="entry name" value="Ig-like_fold"/>
</dbReference>
<evidence type="ECO:0000256" key="10">
    <source>
        <dbReference type="ARBA" id="ARBA00023157"/>
    </source>
</evidence>